<dbReference type="Proteomes" id="UP001060085">
    <property type="component" value="Linkage Group LG05"/>
</dbReference>
<keyword evidence="2" id="KW-1185">Reference proteome</keyword>
<organism evidence="1 2">
    <name type="scientific">Catharanthus roseus</name>
    <name type="common">Madagascar periwinkle</name>
    <name type="synonym">Vinca rosea</name>
    <dbReference type="NCBI Taxonomy" id="4058"/>
    <lineage>
        <taxon>Eukaryota</taxon>
        <taxon>Viridiplantae</taxon>
        <taxon>Streptophyta</taxon>
        <taxon>Embryophyta</taxon>
        <taxon>Tracheophyta</taxon>
        <taxon>Spermatophyta</taxon>
        <taxon>Magnoliopsida</taxon>
        <taxon>eudicotyledons</taxon>
        <taxon>Gunneridae</taxon>
        <taxon>Pentapetalae</taxon>
        <taxon>asterids</taxon>
        <taxon>lamiids</taxon>
        <taxon>Gentianales</taxon>
        <taxon>Apocynaceae</taxon>
        <taxon>Rauvolfioideae</taxon>
        <taxon>Vinceae</taxon>
        <taxon>Catharanthinae</taxon>
        <taxon>Catharanthus</taxon>
    </lineage>
</organism>
<evidence type="ECO:0000313" key="2">
    <source>
        <dbReference type="Proteomes" id="UP001060085"/>
    </source>
</evidence>
<comment type="caution">
    <text evidence="1">The sequence shown here is derived from an EMBL/GenBank/DDBJ whole genome shotgun (WGS) entry which is preliminary data.</text>
</comment>
<sequence>MVKTKNDNVGREGHGEEGGSSRSGKKGKDKQVERSETPLDKFISVQAAANYEDWTKKKRKIAPGHRVSLSDMEFHKGRTQIGRNVVTSRVNGKNIAFDDKLSNSILETPEDGMLFYTKNKKCFDPNLYSEKRFKELFTKGIVLKMSEDRIVYKLDAYGRILNQLF</sequence>
<dbReference type="EMBL" id="CM044705">
    <property type="protein sequence ID" value="KAI5662651.1"/>
    <property type="molecule type" value="Genomic_DNA"/>
</dbReference>
<protein>
    <submittedName>
        <fullName evidence="1">Uncharacterized protein</fullName>
    </submittedName>
</protein>
<gene>
    <name evidence="1" type="ORF">M9H77_21974</name>
</gene>
<name>A0ACC0APJ5_CATRO</name>
<accession>A0ACC0APJ5</accession>
<evidence type="ECO:0000313" key="1">
    <source>
        <dbReference type="EMBL" id="KAI5662651.1"/>
    </source>
</evidence>
<proteinExistence type="predicted"/>
<reference evidence="2" key="1">
    <citation type="journal article" date="2023" name="Nat. Plants">
        <title>Single-cell RNA sequencing provides a high-resolution roadmap for understanding the multicellular compartmentation of specialized metabolism.</title>
        <authorList>
            <person name="Sun S."/>
            <person name="Shen X."/>
            <person name="Li Y."/>
            <person name="Li Y."/>
            <person name="Wang S."/>
            <person name="Li R."/>
            <person name="Zhang H."/>
            <person name="Shen G."/>
            <person name="Guo B."/>
            <person name="Wei J."/>
            <person name="Xu J."/>
            <person name="St-Pierre B."/>
            <person name="Chen S."/>
            <person name="Sun C."/>
        </authorList>
    </citation>
    <scope>NUCLEOTIDE SEQUENCE [LARGE SCALE GENOMIC DNA]</scope>
</reference>